<dbReference type="HOGENOM" id="CLU_3248496_0_0_4"/>
<organism evidence="2">
    <name type="scientific">Burkholderia pseudomallei 1710a</name>
    <dbReference type="NCBI Taxonomy" id="320371"/>
    <lineage>
        <taxon>Bacteria</taxon>
        <taxon>Pseudomonadati</taxon>
        <taxon>Pseudomonadota</taxon>
        <taxon>Betaproteobacteria</taxon>
        <taxon>Burkholderiales</taxon>
        <taxon>Burkholderiaceae</taxon>
        <taxon>Burkholderia</taxon>
        <taxon>pseudomallei group</taxon>
    </lineage>
</organism>
<dbReference type="Proteomes" id="UP000001812">
    <property type="component" value="Chromosome II"/>
</dbReference>
<dbReference type="EMBL" id="CM000833">
    <property type="protein sequence ID" value="EET03155.1"/>
    <property type="molecule type" value="Genomic_DNA"/>
</dbReference>
<feature type="compositionally biased region" description="Basic and acidic residues" evidence="1">
    <location>
        <begin position="1"/>
        <end position="27"/>
    </location>
</feature>
<feature type="region of interest" description="Disordered" evidence="1">
    <location>
        <begin position="1"/>
        <end position="42"/>
    </location>
</feature>
<name>A0A0E1VQK1_BURPE</name>
<sequence>MDERMAALTGDEGKHHAKRPPEQSSRESRRRPPVWARDMAPS</sequence>
<dbReference type="AlphaFoldDB" id="A0A0E1VQK1"/>
<evidence type="ECO:0000256" key="1">
    <source>
        <dbReference type="SAM" id="MobiDB-lite"/>
    </source>
</evidence>
<protein>
    <submittedName>
        <fullName evidence="2">Uncharacterized protein</fullName>
    </submittedName>
</protein>
<accession>A0A0E1VQK1</accession>
<evidence type="ECO:0000313" key="2">
    <source>
        <dbReference type="EMBL" id="EET03155.1"/>
    </source>
</evidence>
<gene>
    <name evidence="2" type="ORF">BURPS1710A_A2847</name>
</gene>
<reference evidence="2" key="1">
    <citation type="submission" date="2009-05" db="EMBL/GenBank/DDBJ databases">
        <authorList>
            <person name="Harkins D.M."/>
            <person name="DeShazer D."/>
            <person name="Woods D.E."/>
            <person name="Brinkac L.M."/>
            <person name="Brown K.A."/>
            <person name="Hung G.C."/>
            <person name="Tuanyok A."/>
            <person name="Zhang B."/>
            <person name="Nierman W.C."/>
        </authorList>
    </citation>
    <scope>NUCLEOTIDE SEQUENCE [LARGE SCALE GENOMIC DNA]</scope>
    <source>
        <strain evidence="2">1710a</strain>
    </source>
</reference>
<proteinExistence type="predicted"/>